<dbReference type="InterPro" id="IPR038573">
    <property type="entry name" value="BrnT_sf"/>
</dbReference>
<sequence>MSGEVSFEWDPAKAEANVAAGRPPFADVLRFDFATAAIFRDERRNYGEVRKIAIGIIGERHHVLVYTERGGRVRVISFRKANQREVDIHDRYTERVREDGSDR</sequence>
<reference evidence="1 2" key="1">
    <citation type="submission" date="2020-01" db="EMBL/GenBank/DDBJ databases">
        <title>Jiella pacifica sp. nov.</title>
        <authorList>
            <person name="Xue Z."/>
            <person name="Zhu S."/>
            <person name="Chen J."/>
            <person name="Yang J."/>
        </authorList>
    </citation>
    <scope>NUCLEOTIDE SEQUENCE [LARGE SCALE GENOMIC DNA]</scope>
    <source>
        <strain evidence="1 2">40Bstr34</strain>
    </source>
</reference>
<accession>A0A6N9T7A4</accession>
<dbReference type="AlphaFoldDB" id="A0A6N9T7A4"/>
<keyword evidence="2" id="KW-1185">Reference proteome</keyword>
<evidence type="ECO:0000313" key="1">
    <source>
        <dbReference type="EMBL" id="NDW04808.1"/>
    </source>
</evidence>
<dbReference type="InterPro" id="IPR007460">
    <property type="entry name" value="BrnT_toxin"/>
</dbReference>
<dbReference type="Proteomes" id="UP000469011">
    <property type="component" value="Unassembled WGS sequence"/>
</dbReference>
<dbReference type="Pfam" id="PF04365">
    <property type="entry name" value="BrnT_toxin"/>
    <property type="match status" value="1"/>
</dbReference>
<name>A0A6N9T7A4_9HYPH</name>
<proteinExistence type="predicted"/>
<dbReference type="EMBL" id="JAAAMG010000007">
    <property type="protein sequence ID" value="NDW04808.1"/>
    <property type="molecule type" value="Genomic_DNA"/>
</dbReference>
<protein>
    <submittedName>
        <fullName evidence="1">BrnT family toxin</fullName>
    </submittedName>
</protein>
<comment type="caution">
    <text evidence="1">The sequence shown here is derived from an EMBL/GenBank/DDBJ whole genome shotgun (WGS) entry which is preliminary data.</text>
</comment>
<dbReference type="Gene3D" id="3.10.450.530">
    <property type="entry name" value="Ribonuclease toxin, BrnT, of type II toxin-antitoxin system"/>
    <property type="match status" value="1"/>
</dbReference>
<organism evidence="1 2">
    <name type="scientific">Jiella pacifica</name>
    <dbReference type="NCBI Taxonomy" id="2696469"/>
    <lineage>
        <taxon>Bacteria</taxon>
        <taxon>Pseudomonadati</taxon>
        <taxon>Pseudomonadota</taxon>
        <taxon>Alphaproteobacteria</taxon>
        <taxon>Hyphomicrobiales</taxon>
        <taxon>Aurantimonadaceae</taxon>
        <taxon>Jiella</taxon>
    </lineage>
</organism>
<gene>
    <name evidence="1" type="ORF">GTK09_10240</name>
</gene>
<evidence type="ECO:0000313" key="2">
    <source>
        <dbReference type="Proteomes" id="UP000469011"/>
    </source>
</evidence>